<proteinExistence type="predicted"/>
<dbReference type="GO" id="GO:0000977">
    <property type="term" value="F:RNA polymerase II transcription regulatory region sequence-specific DNA binding"/>
    <property type="evidence" value="ECO:0007669"/>
    <property type="project" value="TreeGrafter"/>
</dbReference>
<keyword evidence="4" id="KW-0804">Transcription</keyword>
<dbReference type="CDD" id="cd18914">
    <property type="entry name" value="bHLH_AtORG2_like"/>
    <property type="match status" value="1"/>
</dbReference>
<keyword evidence="5" id="KW-0539">Nucleus</keyword>
<organism evidence="7 8">
    <name type="scientific">Thlaspi arvense</name>
    <name type="common">Field penny-cress</name>
    <dbReference type="NCBI Taxonomy" id="13288"/>
    <lineage>
        <taxon>Eukaryota</taxon>
        <taxon>Viridiplantae</taxon>
        <taxon>Streptophyta</taxon>
        <taxon>Embryophyta</taxon>
        <taxon>Tracheophyta</taxon>
        <taxon>Spermatophyta</taxon>
        <taxon>Magnoliopsida</taxon>
        <taxon>eudicotyledons</taxon>
        <taxon>Gunneridae</taxon>
        <taxon>Pentapetalae</taxon>
        <taxon>rosids</taxon>
        <taxon>malvids</taxon>
        <taxon>Brassicales</taxon>
        <taxon>Brassicaceae</taxon>
        <taxon>Thlaspideae</taxon>
        <taxon>Thlaspi</taxon>
    </lineage>
</organism>
<evidence type="ECO:0000256" key="3">
    <source>
        <dbReference type="ARBA" id="ARBA00023125"/>
    </source>
</evidence>
<dbReference type="GO" id="GO:0046983">
    <property type="term" value="F:protein dimerization activity"/>
    <property type="evidence" value="ECO:0007669"/>
    <property type="project" value="InterPro"/>
</dbReference>
<sequence length="254" mass="28790">MCALVPPLFPNFGWPSTGEYESYYGAGENLNNGTFLDFPVPETYGVVPHQESLGVSVSSEGNEIDNNPVVIKKLNHNASERDRRKKINSLLSSLRSCLPASDQSKKLSIPQTVSRSLKYIPELQEQVKKLTQKKEELLVPVSGQRDIFHYDKPQPKAVASYVSVVSATRLGDNEVMVQISSSETHNFSISNVLSGLEEDGFVLVDVSSSRSQGERHFYTLHLQVDKMDDHYKMNCEELRERMLYLYEKCEYSFR</sequence>
<evidence type="ECO:0000256" key="1">
    <source>
        <dbReference type="ARBA" id="ARBA00004123"/>
    </source>
</evidence>
<dbReference type="InterPro" id="IPR015660">
    <property type="entry name" value="MASH1/Ascl1a-like"/>
</dbReference>
<dbReference type="Pfam" id="PF00010">
    <property type="entry name" value="HLH"/>
    <property type="match status" value="1"/>
</dbReference>
<name>A0AAU9SD50_THLAR</name>
<dbReference type="Proteomes" id="UP000836841">
    <property type="component" value="Chromosome 5"/>
</dbReference>
<dbReference type="PANTHER" id="PTHR13935">
    <property type="entry name" value="ACHAETE-SCUTE TRANSCRIPTION FACTOR-RELATED"/>
    <property type="match status" value="1"/>
</dbReference>
<dbReference type="PROSITE" id="PS50888">
    <property type="entry name" value="BHLH"/>
    <property type="match status" value="1"/>
</dbReference>
<dbReference type="Gene3D" id="4.10.280.10">
    <property type="entry name" value="Helix-loop-helix DNA-binding domain"/>
    <property type="match status" value="1"/>
</dbReference>
<evidence type="ECO:0000256" key="4">
    <source>
        <dbReference type="ARBA" id="ARBA00023163"/>
    </source>
</evidence>
<evidence type="ECO:0000313" key="8">
    <source>
        <dbReference type="Proteomes" id="UP000836841"/>
    </source>
</evidence>
<dbReference type="SMART" id="SM00353">
    <property type="entry name" value="HLH"/>
    <property type="match status" value="1"/>
</dbReference>
<dbReference type="InterPro" id="IPR036638">
    <property type="entry name" value="HLH_DNA-bd_sf"/>
</dbReference>
<dbReference type="SUPFAM" id="SSF47459">
    <property type="entry name" value="HLH, helix-loop-helix DNA-binding domain"/>
    <property type="match status" value="1"/>
</dbReference>
<evidence type="ECO:0000313" key="7">
    <source>
        <dbReference type="EMBL" id="CAH2063907.1"/>
    </source>
</evidence>
<dbReference type="AlphaFoldDB" id="A0AAU9SD50"/>
<keyword evidence="2" id="KW-0805">Transcription regulation</keyword>
<comment type="subcellular location">
    <subcellularLocation>
        <location evidence="1">Nucleus</location>
    </subcellularLocation>
</comment>
<accession>A0AAU9SD50</accession>
<protein>
    <recommendedName>
        <fullName evidence="6">BHLH domain-containing protein</fullName>
    </recommendedName>
</protein>
<dbReference type="EMBL" id="OU466861">
    <property type="protein sequence ID" value="CAH2063907.1"/>
    <property type="molecule type" value="Genomic_DNA"/>
</dbReference>
<dbReference type="GO" id="GO:0000981">
    <property type="term" value="F:DNA-binding transcription factor activity, RNA polymerase II-specific"/>
    <property type="evidence" value="ECO:0007669"/>
    <property type="project" value="TreeGrafter"/>
</dbReference>
<dbReference type="GO" id="GO:0090575">
    <property type="term" value="C:RNA polymerase II transcription regulator complex"/>
    <property type="evidence" value="ECO:0007669"/>
    <property type="project" value="TreeGrafter"/>
</dbReference>
<gene>
    <name evidence="7" type="ORF">TAV2_LOCUS15451</name>
</gene>
<dbReference type="InterPro" id="IPR011598">
    <property type="entry name" value="bHLH_dom"/>
</dbReference>
<keyword evidence="3" id="KW-0238">DNA-binding</keyword>
<dbReference type="PANTHER" id="PTHR13935:SF41">
    <property type="entry name" value="TRANSCRIPTION FACTOR ORG2-RELATED"/>
    <property type="match status" value="1"/>
</dbReference>
<evidence type="ECO:0000256" key="5">
    <source>
        <dbReference type="ARBA" id="ARBA00023242"/>
    </source>
</evidence>
<evidence type="ECO:0000259" key="6">
    <source>
        <dbReference type="PROSITE" id="PS50888"/>
    </source>
</evidence>
<dbReference type="FunFam" id="4.10.280.10:FF:000074">
    <property type="entry name" value="Transcription factor ORG2"/>
    <property type="match status" value="1"/>
</dbReference>
<evidence type="ECO:0000256" key="2">
    <source>
        <dbReference type="ARBA" id="ARBA00023015"/>
    </source>
</evidence>
<reference evidence="7 8" key="1">
    <citation type="submission" date="2022-03" db="EMBL/GenBank/DDBJ databases">
        <authorList>
            <person name="Nunn A."/>
            <person name="Chopra R."/>
            <person name="Nunn A."/>
            <person name="Contreras Garrido A."/>
        </authorList>
    </citation>
    <scope>NUCLEOTIDE SEQUENCE [LARGE SCALE GENOMIC DNA]</scope>
</reference>
<dbReference type="GO" id="GO:0010106">
    <property type="term" value="P:cellular response to iron ion starvation"/>
    <property type="evidence" value="ECO:0007669"/>
    <property type="project" value="UniProtKB-ARBA"/>
</dbReference>
<keyword evidence="8" id="KW-1185">Reference proteome</keyword>
<feature type="domain" description="BHLH" evidence="6">
    <location>
        <begin position="71"/>
        <end position="123"/>
    </location>
</feature>